<dbReference type="Pfam" id="PF22912">
    <property type="entry name" value="zf-DPOE"/>
    <property type="match status" value="1"/>
</dbReference>
<accession>A0AAD5TI81</accession>
<dbReference type="GO" id="GO:0003677">
    <property type="term" value="F:DNA binding"/>
    <property type="evidence" value="ECO:0007669"/>
    <property type="project" value="UniProtKB-KW"/>
</dbReference>
<dbReference type="InterPro" id="IPR006133">
    <property type="entry name" value="DNA-dir_DNA_pol_B_exonuc"/>
</dbReference>
<dbReference type="Gene3D" id="1.10.132.60">
    <property type="entry name" value="DNA polymerase family B, C-terminal domain"/>
    <property type="match status" value="1"/>
</dbReference>
<evidence type="ECO:0000313" key="20">
    <source>
        <dbReference type="EMBL" id="KAJ3177278.1"/>
    </source>
</evidence>
<keyword evidence="14 17" id="KW-0238">DNA-binding</keyword>
<evidence type="ECO:0000256" key="5">
    <source>
        <dbReference type="ARBA" id="ARBA00022679"/>
    </source>
</evidence>
<feature type="region of interest" description="Disordered" evidence="18">
    <location>
        <begin position="1325"/>
        <end position="1353"/>
    </location>
</feature>
<keyword evidence="4 17" id="KW-0004">4Fe-4S</keyword>
<evidence type="ECO:0000256" key="13">
    <source>
        <dbReference type="ARBA" id="ARBA00023014"/>
    </source>
</evidence>
<dbReference type="InterPro" id="IPR043502">
    <property type="entry name" value="DNA/RNA_pol_sf"/>
</dbReference>
<sequence length="2394" mass="272112">MTYGSSRGGRGGGGFRGRGGGGGRGRFSGKYRGGKGNGYTKRGPSTWSNHFSRNTDDAAAAAEPGDDDEMHALRESEGINQPRDDVNNEEARGASDALWEGAESLDSRIEEVKQRDELDEKMGFWRYREGPEKLGWMVNMHPTLVIDGEWPTGKSAVDLYFLEEDGESFKSTIIYEPYFYIICKPGTESEVEEYVRRRFTNVVLSVERVDKEDLELPNHLLGHKRTLLKLRFWNMQNLMTVRKTLLPAVARNLQKQETSGAYEGVAEMQANQNASRQQGQLLNRDALDFVVDAREYDVMYYIRAAVDCNLRVGLWYNVKAFQGSITLEPRPDKVKRADPVVLAFDIETTKLPLKFPDATIDSIMMISYMIDGQGFLITNREIVSEDIEDFEYTPKPEYEGPFTIFNEEDEEALIRRFFEHIQSARPTVCVTYNGDFFDWPFVDKRAELHGIDMKKEIGFGKDVSGEYKSFYAIHMDAFCWVKRDSYLPQGSQGLKAVTTAKLGYNPMELDPEDMTRFASEEPQTLAQYSVSDAVATYYLYMKYVHPFVFSLCNIIPMNPDDVLRRGSGTLCETLLMVQAYEVNVIMPNKHTDKYNQFFEGHLLESETYVGGHVEALEAGVFRSDLPTKFRLQPDAFQELIDEIDAALKFSIVTEGQMAMEDVTNYDDIKAQIIEALVDLRDTPNRLEKPSIYHLDVAAMYPNIILTNRLQPDAIVDEETCAACDFNQGPGSSCQRKMTWSWRGEFFPAKRSEYNMIRNQMEQEKFPGRFPNDPPRAFRELRPSEQSVAIKKRLSTYSRKVYNKIKETKVVAKESIVCQRENPFYVDTVRMFRDRRYEYKGLLKTWKKNLDTANGEGDLTKVDEAKKLIVVYDSLQLAHKCILNSFYGYVMRKGARWYSMEMAGIVCLTGAKIIQLARQRVEQIGRPLELDTDGIWCIFPQSFPENFAFKLRNGKVFPISYPCVMLNHLVHDQFTNHQYQELDKTSDNHAYKTHSENSIFFEVDGPYRAMILPSSTEEDKLLKKRYAVFNDDGTLAELKGFEVKRRGELKLIKIFQSQIFKVFLEGLTLEDCYAAVARVANQWLDVLYSKGAHLDDVELFDLISENRSMSKSLEEYGAQKSTSISTAKRLAEFLGDQMVKDKGLNCKFVISSKPYGLPVSERAIPVVIFQAEPSVRKHYLRKWLKDNSMQTFDIRDILDWQYYLERFGSVIQKLITIPAAMQGVSNPVVRVRHPDWLFKRVAAKDDKTKQYRITEMFQKAVVNDSESPTVDDAVLRLVNVDSDAENEKSGPVVADLEDIGQAPRTALQGVITPTVTKTSRVLGKRKNRTDKLPPPVQEDYSLLPARDHPDNMPSATENYGAWLEFQKRKWKRRRAQRDMQHNIFYVDGQGSKGAAAPTSMGLNVQSFFRQQTRNILASSWQVLQLAETDTPGEFKVWALVEGTLHAIKMSVPRTLFVNSRVPDPEEHADRVGMKSERRVRTLPRSHPCLYLYEMTMSETFYHENRSMFANISNHQEIEGVYEEQVPLLFRALIKLGCVAGVDRKRMLSGRGLEDGFELDEVVHKAIDGQNPYLPVAIRLHYLYLFHAASGNRQILGLFSTALGRAWLFIVDPARNRDGVPNIKRMFGEQLNEMRHADAATQSMPSQGGATSEPDVFEYPDQIEVTTTLHAIETHALAAVNRTLQDYQSQKRGPTVLALQSPRTSKHFLMDGVSLIHDFPVIALPAHRKDFAFPALGWQLYASKRMLSHYLYLNSFIKERIAFSRYADVPFCNFADDYTSFVADLGLARRLKRAEMVLWYSASSKPDLGGTEQDDNKFELDEVVNPEVNVPGSYETVCVEVQLWDLALNTLMQASAIHDMDGGAGGMLGGGNFAPVPHLMDDYTKETDADGAVIATGPGARLDESQVTPATFSVLKSMVMGWADEVRRRNRFASYLLEHLYRWLTSSSSRMFDPALFSLVHGLMRRVFVQLVAEFKRLGSKIVFATFDRIVLATSKTDMRTAVGYTKYVLEAIAKKPMFETLELKAERYWSFLMWMDPHNFGGVQCANAPELIRSIGATAEDAPTASLVADMEWNIGEYLPPVVQQKFMKTIAEYIFEIQTFKEKALATAGASDPAGRPARQGGQENESPMTAFLRELVTTRIKQRLLRTVPDIIRKRDGRNNNDPAAYAFPSLPGSHLHMTNPALEFAKCIAAVFGLHTGVEREVRVLKRDMLALIGAREFADEAKFVNPCEPFLLPQVICESCNHCRDLDLTRDRDLLPRTHDLEENDDDDDDDGDGGHGHGGSGAGETAVARGIAWSCPSCQTEYDKLAIEQRLVDVVQRRLAAWQQQDVKCSRCRMVKAEELREHCASCSGLVNTEWSRDEFVRRTKVFGNIAQFHDMMLLKEVIEWTLEVV</sequence>
<feature type="region of interest" description="Disordered" evidence="18">
    <location>
        <begin position="2260"/>
        <end position="2287"/>
    </location>
</feature>
<keyword evidence="10 17" id="KW-0862">Zinc</keyword>
<evidence type="ECO:0000256" key="16">
    <source>
        <dbReference type="ARBA" id="ARBA00049244"/>
    </source>
</evidence>
<feature type="compositionally biased region" description="Gly residues" evidence="18">
    <location>
        <begin position="1"/>
        <end position="26"/>
    </location>
</feature>
<evidence type="ECO:0000256" key="3">
    <source>
        <dbReference type="ARBA" id="ARBA00005755"/>
    </source>
</evidence>
<evidence type="ECO:0000313" key="21">
    <source>
        <dbReference type="Proteomes" id="UP001212152"/>
    </source>
</evidence>
<dbReference type="SUPFAM" id="SSF53098">
    <property type="entry name" value="Ribonuclease H-like"/>
    <property type="match status" value="1"/>
</dbReference>
<evidence type="ECO:0000256" key="8">
    <source>
        <dbReference type="ARBA" id="ARBA00022723"/>
    </source>
</evidence>
<feature type="region of interest" description="Disordered" evidence="18">
    <location>
        <begin position="2108"/>
        <end position="2128"/>
    </location>
</feature>
<proteinExistence type="inferred from homology"/>
<keyword evidence="15 17" id="KW-0539">Nucleus</keyword>
<dbReference type="SMART" id="SM00486">
    <property type="entry name" value="POLBc"/>
    <property type="match status" value="1"/>
</dbReference>
<dbReference type="GO" id="GO:0008310">
    <property type="term" value="F:single-stranded DNA 3'-5' DNA exonuclease activity"/>
    <property type="evidence" value="ECO:0007669"/>
    <property type="project" value="TreeGrafter"/>
</dbReference>
<protein>
    <recommendedName>
        <fullName evidence="17">DNA polymerase epsilon catalytic subunit</fullName>
        <ecNumber evidence="17">2.7.7.7</ecNumber>
    </recommendedName>
</protein>
<dbReference type="SUPFAM" id="SSF56672">
    <property type="entry name" value="DNA/RNA polymerases"/>
    <property type="match status" value="1"/>
</dbReference>
<name>A0AAD5TI81_9FUNG</name>
<feature type="domain" description="DNA polymerase epsilon catalytic subunit A C-terminal" evidence="19">
    <location>
        <begin position="1620"/>
        <end position="2042"/>
    </location>
</feature>
<dbReference type="SMART" id="SM01159">
    <property type="entry name" value="DUF1744"/>
    <property type="match status" value="1"/>
</dbReference>
<dbReference type="InterPro" id="IPR012337">
    <property type="entry name" value="RNaseH-like_sf"/>
</dbReference>
<evidence type="ECO:0000259" key="19">
    <source>
        <dbReference type="SMART" id="SM01159"/>
    </source>
</evidence>
<evidence type="ECO:0000256" key="1">
    <source>
        <dbReference type="ARBA" id="ARBA00001966"/>
    </source>
</evidence>
<evidence type="ECO:0000256" key="4">
    <source>
        <dbReference type="ARBA" id="ARBA00022485"/>
    </source>
</evidence>
<evidence type="ECO:0000256" key="15">
    <source>
        <dbReference type="ARBA" id="ARBA00023242"/>
    </source>
</evidence>
<reference evidence="20" key="1">
    <citation type="submission" date="2020-05" db="EMBL/GenBank/DDBJ databases">
        <title>Phylogenomic resolution of chytrid fungi.</title>
        <authorList>
            <person name="Stajich J.E."/>
            <person name="Amses K."/>
            <person name="Simmons R."/>
            <person name="Seto K."/>
            <person name="Myers J."/>
            <person name="Bonds A."/>
            <person name="Quandt C.A."/>
            <person name="Barry K."/>
            <person name="Liu P."/>
            <person name="Grigoriev I."/>
            <person name="Longcore J.E."/>
            <person name="James T.Y."/>
        </authorList>
    </citation>
    <scope>NUCLEOTIDE SEQUENCE</scope>
    <source>
        <strain evidence="20">JEL0379</strain>
    </source>
</reference>
<comment type="cofactor">
    <cofactor evidence="1 17">
        <name>[4Fe-4S] cluster</name>
        <dbReference type="ChEBI" id="CHEBI:49883"/>
    </cofactor>
</comment>
<keyword evidence="21" id="KW-1185">Reference proteome</keyword>
<dbReference type="InterPro" id="IPR006172">
    <property type="entry name" value="DNA-dir_DNA_pol_B"/>
</dbReference>
<dbReference type="GO" id="GO:0051539">
    <property type="term" value="F:4 iron, 4 sulfur cluster binding"/>
    <property type="evidence" value="ECO:0007669"/>
    <property type="project" value="UniProtKB-KW"/>
</dbReference>
<dbReference type="Proteomes" id="UP001212152">
    <property type="component" value="Unassembled WGS sequence"/>
</dbReference>
<dbReference type="GO" id="GO:0000278">
    <property type="term" value="P:mitotic cell cycle"/>
    <property type="evidence" value="ECO:0007669"/>
    <property type="project" value="TreeGrafter"/>
</dbReference>
<dbReference type="Pfam" id="PF22634">
    <property type="entry name" value="POL2_thumb"/>
    <property type="match status" value="1"/>
</dbReference>
<evidence type="ECO:0000256" key="9">
    <source>
        <dbReference type="ARBA" id="ARBA00022771"/>
    </source>
</evidence>
<dbReference type="InterPro" id="IPR054475">
    <property type="entry name" value="Znf-DPOE"/>
</dbReference>
<dbReference type="GO" id="GO:0008622">
    <property type="term" value="C:epsilon DNA polymerase complex"/>
    <property type="evidence" value="ECO:0007669"/>
    <property type="project" value="InterPro"/>
</dbReference>
<keyword evidence="7 17" id="KW-0235">DNA replication</keyword>
<dbReference type="FunFam" id="1.10.287.690:FF:000005">
    <property type="entry name" value="DNA polymerase epsilon catalytic subunit"/>
    <property type="match status" value="1"/>
</dbReference>
<comment type="function">
    <text evidence="17">DNA polymerase II participates in chromosomal DNA replication.</text>
</comment>
<feature type="compositionally biased region" description="Polar residues" evidence="18">
    <location>
        <begin position="43"/>
        <end position="52"/>
    </location>
</feature>
<gene>
    <name evidence="20" type="primary">POL2</name>
    <name evidence="20" type="ORF">HDU87_004529</name>
</gene>
<comment type="catalytic activity">
    <reaction evidence="16 17">
        <text>DNA(n) + a 2'-deoxyribonucleoside 5'-triphosphate = DNA(n+1) + diphosphate</text>
        <dbReference type="Rhea" id="RHEA:22508"/>
        <dbReference type="Rhea" id="RHEA-COMP:17339"/>
        <dbReference type="Rhea" id="RHEA-COMP:17340"/>
        <dbReference type="ChEBI" id="CHEBI:33019"/>
        <dbReference type="ChEBI" id="CHEBI:61560"/>
        <dbReference type="ChEBI" id="CHEBI:173112"/>
        <dbReference type="EC" id="2.7.7.7"/>
    </reaction>
</comment>
<dbReference type="InterPro" id="IPR055191">
    <property type="entry name" value="POL2_thumb"/>
</dbReference>
<dbReference type="Pfam" id="PF08490">
    <property type="entry name" value="DUF1744"/>
    <property type="match status" value="1"/>
</dbReference>
<dbReference type="FunFam" id="3.90.1600.10:FF:000006">
    <property type="entry name" value="DNA polymerase epsilon catalytic subunit"/>
    <property type="match status" value="1"/>
</dbReference>
<keyword evidence="12 17" id="KW-0408">Iron</keyword>
<dbReference type="InterPro" id="IPR013697">
    <property type="entry name" value="DNA_pol_e_suA_C"/>
</dbReference>
<dbReference type="CDD" id="cd05535">
    <property type="entry name" value="POLBc_epsilon"/>
    <property type="match status" value="1"/>
</dbReference>
<evidence type="ECO:0000256" key="14">
    <source>
        <dbReference type="ARBA" id="ARBA00023125"/>
    </source>
</evidence>
<keyword evidence="13 17" id="KW-0411">Iron-sulfur</keyword>
<dbReference type="Gene3D" id="3.30.342.10">
    <property type="entry name" value="DNA Polymerase, chain B, domain 1"/>
    <property type="match status" value="1"/>
</dbReference>
<feature type="compositionally biased region" description="Acidic residues" evidence="18">
    <location>
        <begin position="2265"/>
        <end position="2275"/>
    </location>
</feature>
<evidence type="ECO:0000256" key="11">
    <source>
        <dbReference type="ARBA" id="ARBA00022932"/>
    </source>
</evidence>
<dbReference type="PANTHER" id="PTHR10670:SF0">
    <property type="entry name" value="DNA POLYMERASE EPSILON CATALYTIC SUBUNIT A"/>
    <property type="match status" value="1"/>
</dbReference>
<evidence type="ECO:0000256" key="12">
    <source>
        <dbReference type="ARBA" id="ARBA00023004"/>
    </source>
</evidence>
<comment type="subcellular location">
    <subcellularLocation>
        <location evidence="2 17">Nucleus</location>
    </subcellularLocation>
</comment>
<dbReference type="FunFam" id="3.30.420.10:FF:000010">
    <property type="entry name" value="DNA polymerase epsilon catalytic subunit"/>
    <property type="match status" value="1"/>
</dbReference>
<evidence type="ECO:0000256" key="2">
    <source>
        <dbReference type="ARBA" id="ARBA00004123"/>
    </source>
</evidence>
<comment type="similarity">
    <text evidence="3 17">Belongs to the DNA polymerase type-B family.</text>
</comment>
<dbReference type="CDD" id="cd05779">
    <property type="entry name" value="DNA_polB_epsilon_exo"/>
    <property type="match status" value="1"/>
</dbReference>
<dbReference type="InterPro" id="IPR023211">
    <property type="entry name" value="DNA_pol_palm_dom_sf"/>
</dbReference>
<dbReference type="GO" id="GO:0045004">
    <property type="term" value="P:DNA replication proofreading"/>
    <property type="evidence" value="ECO:0007669"/>
    <property type="project" value="TreeGrafter"/>
</dbReference>
<dbReference type="GO" id="GO:0006272">
    <property type="term" value="P:leading strand elongation"/>
    <property type="evidence" value="ECO:0007669"/>
    <property type="project" value="TreeGrafter"/>
</dbReference>
<evidence type="ECO:0000256" key="6">
    <source>
        <dbReference type="ARBA" id="ARBA00022695"/>
    </source>
</evidence>
<dbReference type="EC" id="2.7.7.7" evidence="17"/>
<dbReference type="PANTHER" id="PTHR10670">
    <property type="entry name" value="DNA POLYMERASE EPSILON CATALYTIC SUBUNIT A"/>
    <property type="match status" value="1"/>
</dbReference>
<evidence type="ECO:0000256" key="10">
    <source>
        <dbReference type="ARBA" id="ARBA00022833"/>
    </source>
</evidence>
<dbReference type="Gene3D" id="3.90.1600.10">
    <property type="entry name" value="Palm domain of DNA polymerase"/>
    <property type="match status" value="1"/>
</dbReference>
<keyword evidence="5 17" id="KW-0808">Transferase</keyword>
<dbReference type="InterPro" id="IPR029703">
    <property type="entry name" value="POL2"/>
</dbReference>
<dbReference type="FunFam" id="1.10.132.60:FF:000002">
    <property type="entry name" value="DNA polymerase epsilon catalytic subunit"/>
    <property type="match status" value="1"/>
</dbReference>
<evidence type="ECO:0000256" key="17">
    <source>
        <dbReference type="RuleBase" id="RU365029"/>
    </source>
</evidence>
<dbReference type="GO" id="GO:0006297">
    <property type="term" value="P:nucleotide-excision repair, DNA gap filling"/>
    <property type="evidence" value="ECO:0007669"/>
    <property type="project" value="TreeGrafter"/>
</dbReference>
<organism evidence="20 21">
    <name type="scientific">Geranomyces variabilis</name>
    <dbReference type="NCBI Taxonomy" id="109894"/>
    <lineage>
        <taxon>Eukaryota</taxon>
        <taxon>Fungi</taxon>
        <taxon>Fungi incertae sedis</taxon>
        <taxon>Chytridiomycota</taxon>
        <taxon>Chytridiomycota incertae sedis</taxon>
        <taxon>Chytridiomycetes</taxon>
        <taxon>Spizellomycetales</taxon>
        <taxon>Powellomycetaceae</taxon>
        <taxon>Geranomyces</taxon>
    </lineage>
</organism>
<feature type="region of interest" description="Disordered" evidence="18">
    <location>
        <begin position="1"/>
        <end position="72"/>
    </location>
</feature>
<dbReference type="EMBL" id="JADGJQ010000034">
    <property type="protein sequence ID" value="KAJ3177278.1"/>
    <property type="molecule type" value="Genomic_DNA"/>
</dbReference>
<dbReference type="GO" id="GO:0000166">
    <property type="term" value="F:nucleotide binding"/>
    <property type="evidence" value="ECO:0007669"/>
    <property type="project" value="InterPro"/>
</dbReference>
<dbReference type="Pfam" id="PF03104">
    <property type="entry name" value="DNA_pol_B_exo1"/>
    <property type="match status" value="1"/>
</dbReference>
<keyword evidence="9 17" id="KW-0863">Zinc-finger</keyword>
<evidence type="ECO:0000256" key="18">
    <source>
        <dbReference type="SAM" id="MobiDB-lite"/>
    </source>
</evidence>
<dbReference type="Gene3D" id="3.30.420.10">
    <property type="entry name" value="Ribonuclease H-like superfamily/Ribonuclease H"/>
    <property type="match status" value="1"/>
</dbReference>
<dbReference type="InterPro" id="IPR042087">
    <property type="entry name" value="DNA_pol_B_thumb"/>
</dbReference>
<evidence type="ECO:0000256" key="7">
    <source>
        <dbReference type="ARBA" id="ARBA00022705"/>
    </source>
</evidence>
<dbReference type="GO" id="GO:0003887">
    <property type="term" value="F:DNA-directed DNA polymerase activity"/>
    <property type="evidence" value="ECO:0007669"/>
    <property type="project" value="UniProtKB-KW"/>
</dbReference>
<keyword evidence="8 17" id="KW-0479">Metal-binding</keyword>
<dbReference type="GO" id="GO:0006287">
    <property type="term" value="P:base-excision repair, gap-filling"/>
    <property type="evidence" value="ECO:0007669"/>
    <property type="project" value="TreeGrafter"/>
</dbReference>
<keyword evidence="6 17" id="KW-0548">Nucleotidyltransferase</keyword>
<comment type="caution">
    <text evidence="20">The sequence shown here is derived from an EMBL/GenBank/DDBJ whole genome shotgun (WGS) entry which is preliminary data.</text>
</comment>
<keyword evidence="11 17" id="KW-0239">DNA-directed DNA polymerase</keyword>
<dbReference type="Pfam" id="PF23250">
    <property type="entry name" value="zf_DPOE_2"/>
    <property type="match status" value="1"/>
</dbReference>
<dbReference type="GO" id="GO:0008270">
    <property type="term" value="F:zinc ion binding"/>
    <property type="evidence" value="ECO:0007669"/>
    <property type="project" value="UniProtKB-KW"/>
</dbReference>
<dbReference type="InterPro" id="IPR036397">
    <property type="entry name" value="RNaseH_sf"/>
</dbReference>